<reference evidence="3 4" key="1">
    <citation type="submission" date="2022-12" db="EMBL/GenBank/DDBJ databases">
        <title>Chromosome-level genome of Tegillarca granosa.</title>
        <authorList>
            <person name="Kim J."/>
        </authorList>
    </citation>
    <scope>NUCLEOTIDE SEQUENCE [LARGE SCALE GENOMIC DNA]</scope>
    <source>
        <strain evidence="3">Teg-2019</strain>
        <tissue evidence="3">Adductor muscle</tissue>
    </source>
</reference>
<keyword evidence="1" id="KW-1133">Transmembrane helix</keyword>
<dbReference type="Pfam" id="PF02793">
    <property type="entry name" value="HRM"/>
    <property type="match status" value="1"/>
</dbReference>
<evidence type="ECO:0000313" key="3">
    <source>
        <dbReference type="EMBL" id="KAJ8313811.1"/>
    </source>
</evidence>
<dbReference type="Proteomes" id="UP001217089">
    <property type="component" value="Unassembled WGS sequence"/>
</dbReference>
<evidence type="ECO:0000259" key="2">
    <source>
        <dbReference type="PROSITE" id="PS50227"/>
    </source>
</evidence>
<dbReference type="SUPFAM" id="SSF111418">
    <property type="entry name" value="Hormone receptor domain"/>
    <property type="match status" value="1"/>
</dbReference>
<feature type="domain" description="G-protein coupled receptors family 2 profile 1" evidence="2">
    <location>
        <begin position="1"/>
        <end position="92"/>
    </location>
</feature>
<keyword evidence="1" id="KW-0472">Membrane</keyword>
<dbReference type="Gene3D" id="4.10.1240.10">
    <property type="entry name" value="GPCR, family 2, extracellular hormone receptor domain"/>
    <property type="match status" value="1"/>
</dbReference>
<dbReference type="PANTHER" id="PTHR45620">
    <property type="entry name" value="PDF RECEPTOR-LIKE PROTEIN-RELATED"/>
    <property type="match status" value="1"/>
</dbReference>
<dbReference type="PROSITE" id="PS50227">
    <property type="entry name" value="G_PROTEIN_RECEP_F2_3"/>
    <property type="match status" value="1"/>
</dbReference>
<name>A0ABQ9FC69_TEGGR</name>
<keyword evidence="1" id="KW-0812">Transmembrane</keyword>
<sequence length="184" mass="20538">MSKEGKLYCELLQKKYSCWPTTEAGHYAVVPCPAAGGADTSTTFYTYNSLMVFSSFDRVLTLFYLTENASLYCTTNGTWHTRANYSSCFDIKPKQKLTLKSLSEIAIDHTSVKKDTDRNAEDYLLEVISNLGTILYDVGFGLSTVALVIALFIFLYFRTVSYDLKSSIVILIACSALKQTVGFK</sequence>
<proteinExistence type="predicted"/>
<feature type="transmembrane region" description="Helical" evidence="1">
    <location>
        <begin position="134"/>
        <end position="157"/>
    </location>
</feature>
<dbReference type="SMART" id="SM00008">
    <property type="entry name" value="HormR"/>
    <property type="match status" value="1"/>
</dbReference>
<comment type="caution">
    <text evidence="3">The sequence shown here is derived from an EMBL/GenBank/DDBJ whole genome shotgun (WGS) entry which is preliminary data.</text>
</comment>
<dbReference type="InterPro" id="IPR050332">
    <property type="entry name" value="GPCR_2"/>
</dbReference>
<evidence type="ECO:0000256" key="1">
    <source>
        <dbReference type="SAM" id="Phobius"/>
    </source>
</evidence>
<dbReference type="InterPro" id="IPR036445">
    <property type="entry name" value="GPCR_2_extracell_dom_sf"/>
</dbReference>
<keyword evidence="4" id="KW-1185">Reference proteome</keyword>
<gene>
    <name evidence="3" type="ORF">KUTeg_008372</name>
</gene>
<dbReference type="EMBL" id="JARBDR010000342">
    <property type="protein sequence ID" value="KAJ8313811.1"/>
    <property type="molecule type" value="Genomic_DNA"/>
</dbReference>
<dbReference type="InterPro" id="IPR001879">
    <property type="entry name" value="GPCR_2_extracellular_dom"/>
</dbReference>
<accession>A0ABQ9FC69</accession>
<organism evidence="3 4">
    <name type="scientific">Tegillarca granosa</name>
    <name type="common">Malaysian cockle</name>
    <name type="synonym">Anadara granosa</name>
    <dbReference type="NCBI Taxonomy" id="220873"/>
    <lineage>
        <taxon>Eukaryota</taxon>
        <taxon>Metazoa</taxon>
        <taxon>Spiralia</taxon>
        <taxon>Lophotrochozoa</taxon>
        <taxon>Mollusca</taxon>
        <taxon>Bivalvia</taxon>
        <taxon>Autobranchia</taxon>
        <taxon>Pteriomorphia</taxon>
        <taxon>Arcoida</taxon>
        <taxon>Arcoidea</taxon>
        <taxon>Arcidae</taxon>
        <taxon>Tegillarca</taxon>
    </lineage>
</organism>
<evidence type="ECO:0000313" key="4">
    <source>
        <dbReference type="Proteomes" id="UP001217089"/>
    </source>
</evidence>
<protein>
    <recommendedName>
        <fullName evidence="2">G-protein coupled receptors family 2 profile 1 domain-containing protein</fullName>
    </recommendedName>
</protein>